<dbReference type="EMBL" id="HBFX01010081">
    <property type="protein sequence ID" value="CAD8951436.1"/>
    <property type="molecule type" value="Transcribed_RNA"/>
</dbReference>
<dbReference type="Gene3D" id="3.10.350.10">
    <property type="entry name" value="LysM domain"/>
    <property type="match status" value="1"/>
</dbReference>
<name>A0A6U2G3T7_HEMAN</name>
<evidence type="ECO:0000256" key="1">
    <source>
        <dbReference type="SAM" id="SignalP"/>
    </source>
</evidence>
<keyword evidence="1" id="KW-0732">Signal</keyword>
<protein>
    <recommendedName>
        <fullName evidence="2">LysM domain-containing protein</fullName>
    </recommendedName>
</protein>
<proteinExistence type="predicted"/>
<gene>
    <name evidence="3" type="ORF">HAND00432_LOCUS5971</name>
</gene>
<dbReference type="SMART" id="SM00257">
    <property type="entry name" value="LysM"/>
    <property type="match status" value="2"/>
</dbReference>
<reference evidence="3" key="1">
    <citation type="submission" date="2021-01" db="EMBL/GenBank/DDBJ databases">
        <authorList>
            <person name="Corre E."/>
            <person name="Pelletier E."/>
            <person name="Niang G."/>
            <person name="Scheremetjew M."/>
            <person name="Finn R."/>
            <person name="Kale V."/>
            <person name="Holt S."/>
            <person name="Cochrane G."/>
            <person name="Meng A."/>
            <person name="Brown T."/>
            <person name="Cohen L."/>
        </authorList>
    </citation>
    <scope>NUCLEOTIDE SEQUENCE</scope>
    <source>
        <strain evidence="3">CCMP644</strain>
    </source>
</reference>
<feature type="domain" description="LysM" evidence="2">
    <location>
        <begin position="356"/>
        <end position="407"/>
    </location>
</feature>
<feature type="signal peptide" evidence="1">
    <location>
        <begin position="1"/>
        <end position="25"/>
    </location>
</feature>
<dbReference type="InterPro" id="IPR036779">
    <property type="entry name" value="LysM_dom_sf"/>
</dbReference>
<organism evidence="3">
    <name type="scientific">Hemiselmis andersenii</name>
    <name type="common">Cryptophyte alga</name>
    <dbReference type="NCBI Taxonomy" id="464988"/>
    <lineage>
        <taxon>Eukaryota</taxon>
        <taxon>Cryptophyceae</taxon>
        <taxon>Cryptomonadales</taxon>
        <taxon>Hemiselmidaceae</taxon>
        <taxon>Hemiselmis</taxon>
    </lineage>
</organism>
<evidence type="ECO:0000313" key="3">
    <source>
        <dbReference type="EMBL" id="CAD8951436.1"/>
    </source>
</evidence>
<dbReference type="AlphaFoldDB" id="A0A6U2G3T7"/>
<dbReference type="CDD" id="cd00118">
    <property type="entry name" value="LysM"/>
    <property type="match status" value="1"/>
</dbReference>
<feature type="chain" id="PRO_5030159977" description="LysM domain-containing protein" evidence="1">
    <location>
        <begin position="26"/>
        <end position="424"/>
    </location>
</feature>
<dbReference type="InterPro" id="IPR018392">
    <property type="entry name" value="LysM"/>
</dbReference>
<evidence type="ECO:0000259" key="2">
    <source>
        <dbReference type="PROSITE" id="PS51782"/>
    </source>
</evidence>
<dbReference type="Pfam" id="PF01476">
    <property type="entry name" value="LysM"/>
    <property type="match status" value="1"/>
</dbReference>
<dbReference type="PROSITE" id="PS51782">
    <property type="entry name" value="LYSM"/>
    <property type="match status" value="1"/>
</dbReference>
<sequence length="424" mass="45066">MLVSGLVGAPVRVLLVLCWLSIAVGLPGEAPWGNAWSDASGAVALAFEPLAVYYTCTVRTQTYSSMAECSAVCEAGVCALRREMATVPSIEMQNTSSGAATFVSTFSSGIILGQNLNFTVKGATTGMQIRVKEDPGLPVGMSYKSLPDGLLLDWVPRDTQHGYVHELELAATLGGQEAAPWRIRVPVVPPAVAFDLPRDLTGEHALVAVPGSPTTLELRCHSNYPAWMMLAPGHEKLPLGLMVRDVSDGRREYVDGALGPYPGATKALTYTPPRGSEGSEATVCFDCGAVQATARRCVSFKVDLCRYTASEGDTLTSVSRGVYMQPNWRRLWNLNPGLEAGPESTLAAGTVINVGPVYRVLPGDTLDLIAGRFHTTTKGILSLNPQLTAESPGDGVKPLMAGSPICLPTCTSEPTPSQDYIHPY</sequence>
<accession>A0A6U2G3T7</accession>